<name>Q4RB84_TETNG</name>
<accession>Q4RB84</accession>
<dbReference type="KEGG" id="tng:GSTEN00036453G001"/>
<sequence>LLAMGDWLEEDCECLQLLVSDVFISSQSIWG</sequence>
<comment type="caution">
    <text evidence="1">The sequence shown here is derived from an EMBL/GenBank/DDBJ whole genome shotgun (WGS) entry which is preliminary data.</text>
</comment>
<gene>
    <name evidence="1" type="ORF">GSTENG00036453001</name>
</gene>
<feature type="non-terminal residue" evidence="1">
    <location>
        <position position="1"/>
    </location>
</feature>
<dbReference type="AlphaFoldDB" id="Q4RB84"/>
<organism evidence="1">
    <name type="scientific">Tetraodon nigroviridis</name>
    <name type="common">Spotted green pufferfish</name>
    <name type="synonym">Chelonodon nigroviridis</name>
    <dbReference type="NCBI Taxonomy" id="99883"/>
    <lineage>
        <taxon>Eukaryota</taxon>
        <taxon>Metazoa</taxon>
        <taxon>Chordata</taxon>
        <taxon>Craniata</taxon>
        <taxon>Vertebrata</taxon>
        <taxon>Euteleostomi</taxon>
        <taxon>Actinopterygii</taxon>
        <taxon>Neopterygii</taxon>
        <taxon>Teleostei</taxon>
        <taxon>Neoteleostei</taxon>
        <taxon>Acanthomorphata</taxon>
        <taxon>Eupercaria</taxon>
        <taxon>Tetraodontiformes</taxon>
        <taxon>Tetradontoidea</taxon>
        <taxon>Tetraodontidae</taxon>
        <taxon>Tetraodon</taxon>
    </lineage>
</organism>
<evidence type="ECO:0000313" key="1">
    <source>
        <dbReference type="EMBL" id="CAG14349.1"/>
    </source>
</evidence>
<reference evidence="1" key="2">
    <citation type="submission" date="2004-02" db="EMBL/GenBank/DDBJ databases">
        <authorList>
            <consortium name="Genoscope"/>
            <consortium name="Whitehead Institute Centre for Genome Research"/>
        </authorList>
    </citation>
    <scope>NUCLEOTIDE SEQUENCE</scope>
</reference>
<protein>
    <submittedName>
        <fullName evidence="1">(spotted green pufferfish) hypothetical protein</fullName>
    </submittedName>
</protein>
<dbReference type="EMBL" id="CAAE01022037">
    <property type="protein sequence ID" value="CAG14349.1"/>
    <property type="molecule type" value="Genomic_DNA"/>
</dbReference>
<proteinExistence type="predicted"/>
<reference evidence="1" key="1">
    <citation type="journal article" date="2004" name="Nature">
        <title>Genome duplication in the teleost fish Tetraodon nigroviridis reveals the early vertebrate proto-karyotype.</title>
        <authorList>
            <person name="Jaillon O."/>
            <person name="Aury J.-M."/>
            <person name="Brunet F."/>
            <person name="Petit J.-L."/>
            <person name="Stange-Thomann N."/>
            <person name="Mauceli E."/>
            <person name="Bouneau L."/>
            <person name="Fischer C."/>
            <person name="Ozouf-Costaz C."/>
            <person name="Bernot A."/>
            <person name="Nicaud S."/>
            <person name="Jaffe D."/>
            <person name="Fisher S."/>
            <person name="Lutfalla G."/>
            <person name="Dossat C."/>
            <person name="Segurens B."/>
            <person name="Dasilva C."/>
            <person name="Salanoubat M."/>
            <person name="Levy M."/>
            <person name="Boudet N."/>
            <person name="Castellano S."/>
            <person name="Anthouard V."/>
            <person name="Jubin C."/>
            <person name="Castelli V."/>
            <person name="Katinka M."/>
            <person name="Vacherie B."/>
            <person name="Biemont C."/>
            <person name="Skalli Z."/>
            <person name="Cattolico L."/>
            <person name="Poulain J."/>
            <person name="De Berardinis V."/>
            <person name="Cruaud C."/>
            <person name="Duprat S."/>
            <person name="Brottier P."/>
            <person name="Coutanceau J.-P."/>
            <person name="Gouzy J."/>
            <person name="Parra G."/>
            <person name="Lardier G."/>
            <person name="Chapple C."/>
            <person name="McKernan K.J."/>
            <person name="McEwan P."/>
            <person name="Bosak S."/>
            <person name="Kellis M."/>
            <person name="Volff J.-N."/>
            <person name="Guigo R."/>
            <person name="Zody M.C."/>
            <person name="Mesirov J."/>
            <person name="Lindblad-Toh K."/>
            <person name="Birren B."/>
            <person name="Nusbaum C."/>
            <person name="Kahn D."/>
            <person name="Robinson-Rechavi M."/>
            <person name="Laudet V."/>
            <person name="Schachter V."/>
            <person name="Quetier F."/>
            <person name="Saurin W."/>
            <person name="Scarpelli C."/>
            <person name="Wincker P."/>
            <person name="Lander E.S."/>
            <person name="Weissenbach J."/>
            <person name="Roest Crollius H."/>
        </authorList>
    </citation>
    <scope>NUCLEOTIDE SEQUENCE [LARGE SCALE GENOMIC DNA]</scope>
</reference>